<proteinExistence type="predicted"/>
<evidence type="ECO:0000256" key="1">
    <source>
        <dbReference type="SAM" id="Phobius"/>
    </source>
</evidence>
<sequence length="156" mass="17959">MPLTTSFTLSKQYLEECFDESLPFSKHAKPRYVFIVSLLLSGLCLLIFTNQHTVAGSILLGLGVLETISFIYRRTWWLTRQMWSRSANSEVTIMLDEQGFSSKNPYTETTLLWQDIKKHIDTKRGIILLAHNGGQSYISKSVLTDEMITLIKERCY</sequence>
<dbReference type="EMBL" id="JAIMJA010000007">
    <property type="protein sequence ID" value="MCE2594863.1"/>
    <property type="molecule type" value="Genomic_DNA"/>
</dbReference>
<protein>
    <submittedName>
        <fullName evidence="3">YcxB family protein</fullName>
    </submittedName>
</protein>
<reference evidence="3 4" key="1">
    <citation type="journal article" date="2022" name="Environ. Microbiol. Rep.">
        <title>Eco-phylogenetic analyses reveal divergent evolution of vitamin B12 metabolism in the marine bacterial family 'Psychromonadaceae'.</title>
        <authorList>
            <person name="Jin X."/>
            <person name="Yang Y."/>
            <person name="Cao H."/>
            <person name="Gao B."/>
            <person name="Zhao Z."/>
        </authorList>
    </citation>
    <scope>NUCLEOTIDE SEQUENCE [LARGE SCALE GENOMIC DNA]</scope>
    <source>
        <strain evidence="3 4">MKS20</strain>
    </source>
</reference>
<dbReference type="RefSeq" id="WP_233052373.1">
    <property type="nucleotide sequence ID" value="NZ_JAIMJA010000007.1"/>
</dbReference>
<accession>A0ABS8W9H0</accession>
<gene>
    <name evidence="3" type="ORF">K6Y31_08555</name>
</gene>
<evidence type="ECO:0000259" key="2">
    <source>
        <dbReference type="Pfam" id="PF14317"/>
    </source>
</evidence>
<comment type="caution">
    <text evidence="3">The sequence shown here is derived from an EMBL/GenBank/DDBJ whole genome shotgun (WGS) entry which is preliminary data.</text>
</comment>
<organism evidence="3 4">
    <name type="scientific">Motilimonas cestriensis</name>
    <dbReference type="NCBI Taxonomy" id="2742685"/>
    <lineage>
        <taxon>Bacteria</taxon>
        <taxon>Pseudomonadati</taxon>
        <taxon>Pseudomonadota</taxon>
        <taxon>Gammaproteobacteria</taxon>
        <taxon>Alteromonadales</taxon>
        <taxon>Alteromonadales genera incertae sedis</taxon>
        <taxon>Motilimonas</taxon>
    </lineage>
</organism>
<name>A0ABS8W9H0_9GAMM</name>
<feature type="transmembrane region" description="Helical" evidence="1">
    <location>
        <begin position="54"/>
        <end position="72"/>
    </location>
</feature>
<dbReference type="Pfam" id="PF14317">
    <property type="entry name" value="YcxB"/>
    <property type="match status" value="1"/>
</dbReference>
<dbReference type="InterPro" id="IPR025588">
    <property type="entry name" value="YcxB-like_C"/>
</dbReference>
<keyword evidence="1" id="KW-0812">Transmembrane</keyword>
<feature type="domain" description="YcxB-like C-terminal" evidence="2">
    <location>
        <begin position="95"/>
        <end position="147"/>
    </location>
</feature>
<evidence type="ECO:0000313" key="3">
    <source>
        <dbReference type="EMBL" id="MCE2594863.1"/>
    </source>
</evidence>
<keyword evidence="4" id="KW-1185">Reference proteome</keyword>
<feature type="transmembrane region" description="Helical" evidence="1">
    <location>
        <begin position="32"/>
        <end position="48"/>
    </location>
</feature>
<keyword evidence="1" id="KW-1133">Transmembrane helix</keyword>
<keyword evidence="1" id="KW-0472">Membrane</keyword>
<evidence type="ECO:0000313" key="4">
    <source>
        <dbReference type="Proteomes" id="UP001201273"/>
    </source>
</evidence>
<dbReference type="Proteomes" id="UP001201273">
    <property type="component" value="Unassembled WGS sequence"/>
</dbReference>